<dbReference type="Gene3D" id="3.30.559.10">
    <property type="entry name" value="Chloramphenicol acetyltransferase-like domain"/>
    <property type="match status" value="1"/>
</dbReference>
<dbReference type="AlphaFoldDB" id="A0A439D602"/>
<dbReference type="Pfam" id="PF00668">
    <property type="entry name" value="Condensation"/>
    <property type="match status" value="1"/>
</dbReference>
<reference evidence="5 6" key="1">
    <citation type="submission" date="2018-12" db="EMBL/GenBank/DDBJ databases">
        <title>Draft genome sequence of Xylaria grammica IHI A82.</title>
        <authorList>
            <person name="Buettner E."/>
            <person name="Kellner H."/>
        </authorList>
    </citation>
    <scope>NUCLEOTIDE SEQUENCE [LARGE SCALE GENOMIC DNA]</scope>
    <source>
        <strain evidence="5 6">IHI A82</strain>
    </source>
</reference>
<dbReference type="GO" id="GO:0031177">
    <property type="term" value="F:phosphopantetheine binding"/>
    <property type="evidence" value="ECO:0007669"/>
    <property type="project" value="TreeGrafter"/>
</dbReference>
<sequence>MSSPDAVNTFVAGAIAQELGLPRAKLNLDRSFVRNGGDSLSAVNIVSSCRSKGIPVTVGMILRHASLSHFLNELKKSTKRVRELPESGDLASPFSPILEAFGPDGCVDDEEQRHTAQATPLQLSFIHGSKTHVGQNVIQYFETYRTEHIPVVKDAWEAVAWGEPIFRTRLQSVGSTYHMVEGTESLFLWSETTVESHEAENAALSRNTPGTDFTGITFHVVHWKVNGQSRQSTVVWTIHHALIDGFLSVILLNKHRGALSGRPCQPGPSFSAFMGQVELFRKSQEREGSAFWDKQVKLIAQSGQNLLFPNPTSPKAVAPTYNSHTLELGADIEGIMQCVRDCEVTMASMFYAAWALTMSQFVGSSSVCFGVVLSGRTVPVAGVKRVVGPMINTMPFQVSLDWAMSIGDYLKSVFKHSLDLDQYQWNAPTHLLTSVPSCLLNVHIEDELLEQNPLGLLEEPRSVMESSLNLAIEVRLGGKIKLVFKEEIIHLVNVKRLGNSFSKAVKLLADPKPTLGEGRQRLMAPDTQAALSNSNVFSAWTCAKTWNGNLVDTFDHAVVTGPDRVAIERGSERLTYSRVLEIANHTAWQLRCHISPGDVVCVHADRSVNWIIAIYATLKAEGVYCPLDQSLPGQVRNQIFEQSGSRLFLAGDANELKYKPQSCSILFSVEELLLKGTKGERGKATFKLPIVDSKSSAYLCFTSGSTGKPKGVLCTHKALVAFQSDFDIRMKSKPGWRIAQIMSPAFDGSIHKIFSALSYSCGSVDRS</sequence>
<evidence type="ECO:0000313" key="5">
    <source>
        <dbReference type="EMBL" id="RWA09823.1"/>
    </source>
</evidence>
<dbReference type="GO" id="GO:0043041">
    <property type="term" value="P:amino acid activation for nonribosomal peptide biosynthetic process"/>
    <property type="evidence" value="ECO:0007669"/>
    <property type="project" value="TreeGrafter"/>
</dbReference>
<name>A0A439D602_9PEZI</name>
<dbReference type="EMBL" id="RYZI01000139">
    <property type="protein sequence ID" value="RWA09823.1"/>
    <property type="molecule type" value="Genomic_DNA"/>
</dbReference>
<dbReference type="STRING" id="363999.A0A439D602"/>
<dbReference type="Gene3D" id="3.40.50.12780">
    <property type="entry name" value="N-terminal domain of ligase-like"/>
    <property type="match status" value="1"/>
</dbReference>
<gene>
    <name evidence="5" type="ORF">EKO27_g5303</name>
</gene>
<dbReference type="GO" id="GO:0044550">
    <property type="term" value="P:secondary metabolite biosynthetic process"/>
    <property type="evidence" value="ECO:0007669"/>
    <property type="project" value="TreeGrafter"/>
</dbReference>
<dbReference type="SUPFAM" id="SSF52777">
    <property type="entry name" value="CoA-dependent acyltransferases"/>
    <property type="match status" value="2"/>
</dbReference>
<evidence type="ECO:0000313" key="6">
    <source>
        <dbReference type="Proteomes" id="UP000286045"/>
    </source>
</evidence>
<keyword evidence="1" id="KW-0596">Phosphopantetheine</keyword>
<evidence type="ECO:0000256" key="3">
    <source>
        <dbReference type="ARBA" id="ARBA00022598"/>
    </source>
</evidence>
<dbReference type="PANTHER" id="PTHR45527:SF1">
    <property type="entry name" value="FATTY ACID SYNTHASE"/>
    <property type="match status" value="1"/>
</dbReference>
<evidence type="ECO:0000256" key="1">
    <source>
        <dbReference type="ARBA" id="ARBA00022450"/>
    </source>
</evidence>
<dbReference type="SUPFAM" id="SSF56801">
    <property type="entry name" value="Acetyl-CoA synthetase-like"/>
    <property type="match status" value="1"/>
</dbReference>
<evidence type="ECO:0000259" key="4">
    <source>
        <dbReference type="PROSITE" id="PS50075"/>
    </source>
</evidence>
<dbReference type="GO" id="GO:0005737">
    <property type="term" value="C:cytoplasm"/>
    <property type="evidence" value="ECO:0007669"/>
    <property type="project" value="TreeGrafter"/>
</dbReference>
<dbReference type="Proteomes" id="UP000286045">
    <property type="component" value="Unassembled WGS sequence"/>
</dbReference>
<organism evidence="5 6">
    <name type="scientific">Xylaria grammica</name>
    <dbReference type="NCBI Taxonomy" id="363999"/>
    <lineage>
        <taxon>Eukaryota</taxon>
        <taxon>Fungi</taxon>
        <taxon>Dikarya</taxon>
        <taxon>Ascomycota</taxon>
        <taxon>Pezizomycotina</taxon>
        <taxon>Sordariomycetes</taxon>
        <taxon>Xylariomycetidae</taxon>
        <taxon>Xylariales</taxon>
        <taxon>Xylariaceae</taxon>
        <taxon>Xylaria</taxon>
    </lineage>
</organism>
<proteinExistence type="predicted"/>
<dbReference type="PROSITE" id="PS00455">
    <property type="entry name" value="AMP_BINDING"/>
    <property type="match status" value="1"/>
</dbReference>
<dbReference type="Gene3D" id="3.30.559.30">
    <property type="entry name" value="Nonribosomal peptide synthetase, condensation domain"/>
    <property type="match status" value="1"/>
</dbReference>
<dbReference type="InterPro" id="IPR009081">
    <property type="entry name" value="PP-bd_ACP"/>
</dbReference>
<comment type="caution">
    <text evidence="5">The sequence shown here is derived from an EMBL/GenBank/DDBJ whole genome shotgun (WGS) entry which is preliminary data.</text>
</comment>
<dbReference type="InterPro" id="IPR042099">
    <property type="entry name" value="ANL_N_sf"/>
</dbReference>
<dbReference type="InterPro" id="IPR001242">
    <property type="entry name" value="Condensation_dom"/>
</dbReference>
<accession>A0A439D602</accession>
<dbReference type="Pfam" id="PF00501">
    <property type="entry name" value="AMP-binding"/>
    <property type="match status" value="1"/>
</dbReference>
<dbReference type="InterPro" id="IPR036736">
    <property type="entry name" value="ACP-like_sf"/>
</dbReference>
<dbReference type="SUPFAM" id="SSF47336">
    <property type="entry name" value="ACP-like"/>
    <property type="match status" value="1"/>
</dbReference>
<dbReference type="GO" id="GO:0016874">
    <property type="term" value="F:ligase activity"/>
    <property type="evidence" value="ECO:0007669"/>
    <property type="project" value="UniProtKB-KW"/>
</dbReference>
<dbReference type="PROSITE" id="PS50075">
    <property type="entry name" value="CARRIER"/>
    <property type="match status" value="1"/>
</dbReference>
<dbReference type="PANTHER" id="PTHR45527">
    <property type="entry name" value="NONRIBOSOMAL PEPTIDE SYNTHETASE"/>
    <property type="match status" value="1"/>
</dbReference>
<keyword evidence="2" id="KW-0597">Phosphoprotein</keyword>
<evidence type="ECO:0000256" key="2">
    <source>
        <dbReference type="ARBA" id="ARBA00022553"/>
    </source>
</evidence>
<dbReference type="InterPro" id="IPR000873">
    <property type="entry name" value="AMP-dep_synth/lig_dom"/>
</dbReference>
<dbReference type="InterPro" id="IPR020845">
    <property type="entry name" value="AMP-binding_CS"/>
</dbReference>
<feature type="domain" description="Carrier" evidence="4">
    <location>
        <begin position="5"/>
        <end position="78"/>
    </location>
</feature>
<protein>
    <recommendedName>
        <fullName evidence="4">Carrier domain-containing protein</fullName>
    </recommendedName>
</protein>
<keyword evidence="3" id="KW-0436">Ligase</keyword>
<dbReference type="Pfam" id="PF00550">
    <property type="entry name" value="PP-binding"/>
    <property type="match status" value="1"/>
</dbReference>
<dbReference type="Gene3D" id="1.10.1200.10">
    <property type="entry name" value="ACP-like"/>
    <property type="match status" value="1"/>
</dbReference>
<dbReference type="InterPro" id="IPR023213">
    <property type="entry name" value="CAT-like_dom_sf"/>
</dbReference>
<keyword evidence="6" id="KW-1185">Reference proteome</keyword>